<name>A0ABU1HLK8_9GAMM</name>
<dbReference type="PROSITE" id="PS51379">
    <property type="entry name" value="4FE4S_FER_2"/>
    <property type="match status" value="1"/>
</dbReference>
<dbReference type="RefSeq" id="WP_422720131.1">
    <property type="nucleotide sequence ID" value="NZ_JARWAM010000018.1"/>
</dbReference>
<organism evidence="3 4">
    <name type="scientific">Franzmannia qiaohouensis</name>
    <dbReference type="NCBI Taxonomy" id="1329370"/>
    <lineage>
        <taxon>Bacteria</taxon>
        <taxon>Pseudomonadati</taxon>
        <taxon>Pseudomonadota</taxon>
        <taxon>Gammaproteobacteria</taxon>
        <taxon>Oceanospirillales</taxon>
        <taxon>Halomonadaceae</taxon>
        <taxon>Franzmannia</taxon>
    </lineage>
</organism>
<evidence type="ECO:0000313" key="3">
    <source>
        <dbReference type="EMBL" id="MDR5907455.1"/>
    </source>
</evidence>
<dbReference type="PRINTS" id="PR00368">
    <property type="entry name" value="FADPNR"/>
</dbReference>
<dbReference type="SUPFAM" id="SSF51971">
    <property type="entry name" value="Nucleotide-binding domain"/>
    <property type="match status" value="1"/>
</dbReference>
<dbReference type="SUPFAM" id="SSF46548">
    <property type="entry name" value="alpha-helical ferredoxin"/>
    <property type="match status" value="1"/>
</dbReference>
<dbReference type="PANTHER" id="PTHR42783">
    <property type="entry name" value="GLUTAMATE SYNTHASE [NADPH] SMALL CHAIN"/>
    <property type="match status" value="1"/>
</dbReference>
<feature type="region of interest" description="Disordered" evidence="1">
    <location>
        <begin position="1"/>
        <end position="23"/>
    </location>
</feature>
<gene>
    <name evidence="3" type="ORF">QC821_19440</name>
</gene>
<dbReference type="InterPro" id="IPR028261">
    <property type="entry name" value="DPD_II"/>
</dbReference>
<dbReference type="Pfam" id="PF07992">
    <property type="entry name" value="Pyr_redox_2"/>
    <property type="match status" value="1"/>
</dbReference>
<evidence type="ECO:0000313" key="4">
    <source>
        <dbReference type="Proteomes" id="UP001251374"/>
    </source>
</evidence>
<keyword evidence="4" id="KW-1185">Reference proteome</keyword>
<dbReference type="Gene3D" id="1.10.1060.10">
    <property type="entry name" value="Alpha-helical ferredoxin"/>
    <property type="match status" value="1"/>
</dbReference>
<dbReference type="InterPro" id="IPR009051">
    <property type="entry name" value="Helical_ferredxn"/>
</dbReference>
<dbReference type="InterPro" id="IPR036188">
    <property type="entry name" value="FAD/NAD-bd_sf"/>
</dbReference>
<comment type="caution">
    <text evidence="3">The sequence shown here is derived from an EMBL/GenBank/DDBJ whole genome shotgun (WGS) entry which is preliminary data.</text>
</comment>
<dbReference type="Pfam" id="PF14691">
    <property type="entry name" value="Fer4_20"/>
    <property type="match status" value="1"/>
</dbReference>
<protein>
    <submittedName>
        <fullName evidence="3">NAD(P)-dependent oxidoreductase</fullName>
    </submittedName>
</protein>
<dbReference type="Proteomes" id="UP001251374">
    <property type="component" value="Unassembled WGS sequence"/>
</dbReference>
<dbReference type="PRINTS" id="PR00469">
    <property type="entry name" value="PNDRDTASEII"/>
</dbReference>
<reference evidence="3 4" key="1">
    <citation type="submission" date="2023-04" db="EMBL/GenBank/DDBJ databases">
        <title>A long-awaited taxogenomic arrangement of the family Halomonadaceae.</title>
        <authorList>
            <person name="De La Haba R."/>
            <person name="Chuvochina M."/>
            <person name="Wittouck S."/>
            <person name="Arahal D.R."/>
            <person name="Sanchez-Porro C."/>
            <person name="Hugenholtz P."/>
            <person name="Ventosa A."/>
        </authorList>
    </citation>
    <scope>NUCLEOTIDE SEQUENCE [LARGE SCALE GENOMIC DNA]</scope>
    <source>
        <strain evidence="3 4">DSM 26770</strain>
    </source>
</reference>
<feature type="domain" description="4Fe-4S ferredoxin-type" evidence="2">
    <location>
        <begin position="40"/>
        <end position="73"/>
    </location>
</feature>
<evidence type="ECO:0000256" key="1">
    <source>
        <dbReference type="SAM" id="MobiDB-lite"/>
    </source>
</evidence>
<dbReference type="PANTHER" id="PTHR42783:SF3">
    <property type="entry name" value="GLUTAMATE SYNTHASE [NADPH] SMALL CHAIN-RELATED"/>
    <property type="match status" value="1"/>
</dbReference>
<sequence>MKHDLTHLPRAGDTVAGRPGTSPEALEANFSDLHPPLNPRQAMIESQRCLYCYDAPCVEACPSDIDIPRFIRQISEDNIDGAAHTILEQNILGGSCARVCPTEILCEQRCVRNHDAECQPVLIGLLQRYATDHARFDGHPFQRAADSGYQVAVVGAGPAGLACAHRLAMLGHRVTVFEAEAKPGGLNEYGIARYKMTDDFARKEVEFLLEIGGIEMRYGQRLGHDLSLAQLHSDYDSVFLGLGLGASRQLGLTGEDAPGLAAAVDYIKILRQSDDLAQLPLARRCVVIGAGNTAIDMATQMARLGADEVTLVYRRGVEAMSATGHEQEIAKANGVRMLTWATPREVLLDAEGRVSGMRFERTHATEGQLQGTGETFEVEADAIFKAIGQGFDGDSLSDPAASELARDGERIRVDDAFRTSLPRVYAGGDCVAPGQDLTVQAVQHGKLAAHAIHQDLLAKQEAA</sequence>
<dbReference type="EMBL" id="JARWAM010000018">
    <property type="protein sequence ID" value="MDR5907455.1"/>
    <property type="molecule type" value="Genomic_DNA"/>
</dbReference>
<dbReference type="Gene3D" id="3.50.50.60">
    <property type="entry name" value="FAD/NAD(P)-binding domain"/>
    <property type="match status" value="2"/>
</dbReference>
<dbReference type="InterPro" id="IPR017896">
    <property type="entry name" value="4Fe4S_Fe-S-bd"/>
</dbReference>
<accession>A0ABU1HLK8</accession>
<evidence type="ECO:0000259" key="2">
    <source>
        <dbReference type="PROSITE" id="PS51379"/>
    </source>
</evidence>
<proteinExistence type="predicted"/>
<dbReference type="InterPro" id="IPR023753">
    <property type="entry name" value="FAD/NAD-binding_dom"/>
</dbReference>